<evidence type="ECO:0000256" key="2">
    <source>
        <dbReference type="ARBA" id="ARBA00022670"/>
    </source>
</evidence>
<dbReference type="InterPro" id="IPR000064">
    <property type="entry name" value="NLP_P60_dom"/>
</dbReference>
<keyword evidence="2" id="KW-0645">Protease</keyword>
<evidence type="ECO:0000313" key="7">
    <source>
        <dbReference type="Proteomes" id="UP001500936"/>
    </source>
</evidence>
<dbReference type="InterPro" id="IPR051202">
    <property type="entry name" value="Peptidase_C40"/>
</dbReference>
<accession>A0ABP8KBX4</accession>
<keyword evidence="3" id="KW-0378">Hydrolase</keyword>
<organism evidence="6 7">
    <name type="scientific">Nibrella viscosa</name>
    <dbReference type="NCBI Taxonomy" id="1084524"/>
    <lineage>
        <taxon>Bacteria</taxon>
        <taxon>Pseudomonadati</taxon>
        <taxon>Bacteroidota</taxon>
        <taxon>Cytophagia</taxon>
        <taxon>Cytophagales</taxon>
        <taxon>Spirosomataceae</taxon>
        <taxon>Nibrella</taxon>
    </lineage>
</organism>
<name>A0ABP8KBX4_9BACT</name>
<dbReference type="PROSITE" id="PS51935">
    <property type="entry name" value="NLPC_P60"/>
    <property type="match status" value="1"/>
</dbReference>
<reference evidence="7" key="1">
    <citation type="journal article" date="2019" name="Int. J. Syst. Evol. Microbiol.">
        <title>The Global Catalogue of Microorganisms (GCM) 10K type strain sequencing project: providing services to taxonomists for standard genome sequencing and annotation.</title>
        <authorList>
            <consortium name="The Broad Institute Genomics Platform"/>
            <consortium name="The Broad Institute Genome Sequencing Center for Infectious Disease"/>
            <person name="Wu L."/>
            <person name="Ma J."/>
        </authorList>
    </citation>
    <scope>NUCLEOTIDE SEQUENCE [LARGE SCALE GENOMIC DNA]</scope>
    <source>
        <strain evidence="7">JCM 17925</strain>
    </source>
</reference>
<dbReference type="EMBL" id="BAABHB010000003">
    <property type="protein sequence ID" value="GAA4403484.1"/>
    <property type="molecule type" value="Genomic_DNA"/>
</dbReference>
<dbReference type="InterPro" id="IPR038765">
    <property type="entry name" value="Papain-like_cys_pep_sf"/>
</dbReference>
<evidence type="ECO:0000256" key="1">
    <source>
        <dbReference type="ARBA" id="ARBA00007074"/>
    </source>
</evidence>
<dbReference type="Proteomes" id="UP001500936">
    <property type="component" value="Unassembled WGS sequence"/>
</dbReference>
<feature type="domain" description="NlpC/P60" evidence="5">
    <location>
        <begin position="8"/>
        <end position="136"/>
    </location>
</feature>
<gene>
    <name evidence="6" type="ORF">GCM10023187_19580</name>
</gene>
<dbReference type="PANTHER" id="PTHR47053:SF1">
    <property type="entry name" value="MUREIN DD-ENDOPEPTIDASE MEPH-RELATED"/>
    <property type="match status" value="1"/>
</dbReference>
<dbReference type="SUPFAM" id="SSF54001">
    <property type="entry name" value="Cysteine proteinases"/>
    <property type="match status" value="1"/>
</dbReference>
<dbReference type="Gene3D" id="3.90.1720.10">
    <property type="entry name" value="endopeptidase domain like (from Nostoc punctiforme)"/>
    <property type="match status" value="1"/>
</dbReference>
<sequence length="138" mass="15869">MSASVQAKPTTPHVTKFAHKYVSVRYVWGGSTPRGFDCSGFTKYCFQRFGIRLPRASWEQGKMGTPVKKEKARPGDLIFFRGKINKGSQIQHVGIITDVDRGRIRFIHSITNKGVRYDWLSVSYYQKRMLGIRRVLKV</sequence>
<protein>
    <recommendedName>
        <fullName evidence="5">NlpC/P60 domain-containing protein</fullName>
    </recommendedName>
</protein>
<dbReference type="RefSeq" id="WP_345266469.1">
    <property type="nucleotide sequence ID" value="NZ_BAABHB010000003.1"/>
</dbReference>
<comment type="similarity">
    <text evidence="1">Belongs to the peptidase C40 family.</text>
</comment>
<keyword evidence="7" id="KW-1185">Reference proteome</keyword>
<comment type="caution">
    <text evidence="6">The sequence shown here is derived from an EMBL/GenBank/DDBJ whole genome shotgun (WGS) entry which is preliminary data.</text>
</comment>
<evidence type="ECO:0000259" key="5">
    <source>
        <dbReference type="PROSITE" id="PS51935"/>
    </source>
</evidence>
<dbReference type="Pfam" id="PF00877">
    <property type="entry name" value="NLPC_P60"/>
    <property type="match status" value="1"/>
</dbReference>
<keyword evidence="4" id="KW-0788">Thiol protease</keyword>
<evidence type="ECO:0000256" key="4">
    <source>
        <dbReference type="ARBA" id="ARBA00022807"/>
    </source>
</evidence>
<dbReference type="PANTHER" id="PTHR47053">
    <property type="entry name" value="MUREIN DD-ENDOPEPTIDASE MEPH-RELATED"/>
    <property type="match status" value="1"/>
</dbReference>
<evidence type="ECO:0000256" key="3">
    <source>
        <dbReference type="ARBA" id="ARBA00022801"/>
    </source>
</evidence>
<evidence type="ECO:0000313" key="6">
    <source>
        <dbReference type="EMBL" id="GAA4403484.1"/>
    </source>
</evidence>
<proteinExistence type="inferred from homology"/>